<proteinExistence type="predicted"/>
<accession>A0A1N7PGW5</accession>
<evidence type="ECO:0000313" key="3">
    <source>
        <dbReference type="EMBL" id="SIT12139.1"/>
    </source>
</evidence>
<feature type="domain" description="ParB-like N-terminal" evidence="1">
    <location>
        <begin position="30"/>
        <end position="122"/>
    </location>
</feature>
<dbReference type="AlphaFoldDB" id="A0A1N7PGW5"/>
<evidence type="ECO:0000313" key="4">
    <source>
        <dbReference type="Proteomes" id="UP000186221"/>
    </source>
</evidence>
<protein>
    <recommendedName>
        <fullName evidence="1">ParB-like N-terminal domain-containing protein</fullName>
    </recommendedName>
</protein>
<reference evidence="2" key="1">
    <citation type="submission" date="2017-01" db="EMBL/GenBank/DDBJ databases">
        <authorList>
            <person name="Mah S.A."/>
            <person name="Swanson W.J."/>
            <person name="Moy G.W."/>
            <person name="Vacquier V.D."/>
        </authorList>
    </citation>
    <scope>NUCLEOTIDE SEQUENCE [LARGE SCALE GENOMIC DNA]</scope>
    <source>
        <strain evidence="2">DSM 19945</strain>
    </source>
</reference>
<name>A0A1N7PGW5_9RHOB</name>
<evidence type="ECO:0000313" key="2">
    <source>
        <dbReference type="EMBL" id="SIT09841.1"/>
    </source>
</evidence>
<dbReference type="STRING" id="453582.SAMN05421580_1101"/>
<dbReference type="EMBL" id="FTOG01000010">
    <property type="protein sequence ID" value="SIT09841.1"/>
    <property type="molecule type" value="Genomic_DNA"/>
</dbReference>
<evidence type="ECO:0000259" key="1">
    <source>
        <dbReference type="SMART" id="SM00470"/>
    </source>
</evidence>
<sequence length="291" mass="32364">MTSQAFMPAVAAALEGAELPERFVLPQDITVDETFCLRDLRSNQTHLRSLVQLLRTLGDLDPILLWQEIDAGGKATGRLVLLDGHHRLDAYASVKGRRALIPAKILNGDRSDALLAAIAANSRENLPLTKDERMNAAWQLVRLPGKRLSVPKVSKAAGVGTASVDRMRKRWRVMQIEGKTPSGVWWKDRRDNAPDIDDRPELTDAERLAEIERLSKAISEALERMPWKDEALAAQALQRAIGSHKLRSMMEYLYGEVDEFSEDADEMEKVMDALGGSVTTADEHQADDVGF</sequence>
<dbReference type="InterPro" id="IPR036086">
    <property type="entry name" value="ParB/Sulfiredoxin_sf"/>
</dbReference>
<dbReference type="SUPFAM" id="SSF110849">
    <property type="entry name" value="ParB/Sulfiredoxin"/>
    <property type="match status" value="1"/>
</dbReference>
<organism evidence="2 4">
    <name type="scientific">Rhodobacter aestuarii</name>
    <dbReference type="NCBI Taxonomy" id="453582"/>
    <lineage>
        <taxon>Bacteria</taxon>
        <taxon>Pseudomonadati</taxon>
        <taxon>Pseudomonadota</taxon>
        <taxon>Alphaproteobacteria</taxon>
        <taxon>Rhodobacterales</taxon>
        <taxon>Rhodobacter group</taxon>
        <taxon>Rhodobacter</taxon>
    </lineage>
</organism>
<dbReference type="Proteomes" id="UP000186221">
    <property type="component" value="Unassembled WGS sequence"/>
</dbReference>
<dbReference type="SMART" id="SM00470">
    <property type="entry name" value="ParB"/>
    <property type="match status" value="1"/>
</dbReference>
<dbReference type="EMBL" id="FTOG01000010">
    <property type="protein sequence ID" value="SIT12139.1"/>
    <property type="molecule type" value="Genomic_DNA"/>
</dbReference>
<gene>
    <name evidence="2" type="ORF">SAMN05421580_1101</name>
    <name evidence="3" type="ORF">SAMN05421580_110160</name>
</gene>
<reference evidence="4" key="2">
    <citation type="submission" date="2017-01" db="EMBL/GenBank/DDBJ databases">
        <authorList>
            <person name="Varghese N."/>
            <person name="Submissions S."/>
        </authorList>
    </citation>
    <scope>NUCLEOTIDE SEQUENCE [LARGE SCALE GENOMIC DNA]</scope>
    <source>
        <strain evidence="4">DSM 19945</strain>
    </source>
</reference>
<keyword evidence="4" id="KW-1185">Reference proteome</keyword>
<dbReference type="RefSeq" id="WP_108188645.1">
    <property type="nucleotide sequence ID" value="NZ_FTOG01000010.1"/>
</dbReference>
<dbReference type="OrthoDB" id="7353482at2"/>
<dbReference type="InterPro" id="IPR003115">
    <property type="entry name" value="ParB_N"/>
</dbReference>